<keyword evidence="2" id="KW-1185">Reference proteome</keyword>
<name>A0A7J4ZTN2_9BACT</name>
<accession>A0A7J4ZTN2</accession>
<dbReference type="GO" id="GO:0030127">
    <property type="term" value="C:COPII vesicle coat"/>
    <property type="evidence" value="ECO:0007669"/>
    <property type="project" value="InterPro"/>
</dbReference>
<comment type="caution">
    <text evidence="1">The sequence shown here is derived from an EMBL/GenBank/DDBJ whole genome shotgun (WGS) entry which is preliminary data.</text>
</comment>
<protein>
    <submittedName>
        <fullName evidence="1">Uncharacterized protein</fullName>
    </submittedName>
</protein>
<reference evidence="1 2" key="1">
    <citation type="submission" date="2019-09" db="EMBL/GenBank/DDBJ databases">
        <title>Geobacter sp. Red96, a novel strain isolated from paddy soil.</title>
        <authorList>
            <person name="Xu Z."/>
            <person name="Masuda Y."/>
            <person name="Itoh H."/>
            <person name="Senoo K."/>
        </authorList>
    </citation>
    <scope>NUCLEOTIDE SEQUENCE [LARGE SCALE GENOMIC DNA]</scope>
    <source>
        <strain evidence="1 2">Red96</strain>
    </source>
</reference>
<sequence>MKTSILELKLSSSLQEYRVTYEDDRPIIHISQARWYCLGSGNPVTYPNVMVYCYTCGGYISEAVDLGDEFHRCPFCGQVYDHAPANYYRPPAPPTHKTVSHTLPSGRVVRRRVPLDQSDSQLDLFGGGR</sequence>
<dbReference type="Proteomes" id="UP000420562">
    <property type="component" value="Unassembled WGS sequence"/>
</dbReference>
<evidence type="ECO:0000313" key="2">
    <source>
        <dbReference type="Proteomes" id="UP000420562"/>
    </source>
</evidence>
<organism evidence="1 2">
    <name type="scientific">Oryzomonas japonica</name>
    <dbReference type="NCBI Taxonomy" id="2603858"/>
    <lineage>
        <taxon>Bacteria</taxon>
        <taxon>Pseudomonadati</taxon>
        <taxon>Thermodesulfobacteriota</taxon>
        <taxon>Desulfuromonadia</taxon>
        <taxon>Geobacterales</taxon>
        <taxon>Geobacteraceae</taxon>
        <taxon>Oryzomonas</taxon>
    </lineage>
</organism>
<dbReference type="InterPro" id="IPR036174">
    <property type="entry name" value="Znf_Sec23_Sec24_sf"/>
</dbReference>
<dbReference type="AlphaFoldDB" id="A0A7J4ZTN2"/>
<dbReference type="SUPFAM" id="SSF82919">
    <property type="entry name" value="Zn-finger domain of Sec23/24"/>
    <property type="match status" value="1"/>
</dbReference>
<proteinExistence type="predicted"/>
<dbReference type="EMBL" id="VZQZ01000002">
    <property type="protein sequence ID" value="KAB0666801.1"/>
    <property type="molecule type" value="Genomic_DNA"/>
</dbReference>
<evidence type="ECO:0000313" key="1">
    <source>
        <dbReference type="EMBL" id="KAB0666801.1"/>
    </source>
</evidence>
<dbReference type="GO" id="GO:0008270">
    <property type="term" value="F:zinc ion binding"/>
    <property type="evidence" value="ECO:0007669"/>
    <property type="project" value="InterPro"/>
</dbReference>
<dbReference type="GO" id="GO:0006888">
    <property type="term" value="P:endoplasmic reticulum to Golgi vesicle-mediated transport"/>
    <property type="evidence" value="ECO:0007669"/>
    <property type="project" value="InterPro"/>
</dbReference>
<dbReference type="GO" id="GO:0006886">
    <property type="term" value="P:intracellular protein transport"/>
    <property type="evidence" value="ECO:0007669"/>
    <property type="project" value="InterPro"/>
</dbReference>
<gene>
    <name evidence="1" type="ORF">F6V25_05140</name>
</gene>
<dbReference type="RefSeq" id="WP_151127535.1">
    <property type="nucleotide sequence ID" value="NZ_VZQZ01000002.1"/>
</dbReference>